<name>A0ABS7C879_9BACL</name>
<dbReference type="CDD" id="cd17536">
    <property type="entry name" value="REC_YesN-like"/>
    <property type="match status" value="1"/>
</dbReference>
<comment type="caution">
    <text evidence="5">The sequence shown here is derived from an EMBL/GenBank/DDBJ whole genome shotgun (WGS) entry which is preliminary data.</text>
</comment>
<dbReference type="InterPro" id="IPR051552">
    <property type="entry name" value="HptR"/>
</dbReference>
<evidence type="ECO:0000256" key="3">
    <source>
        <dbReference type="PROSITE-ProRule" id="PRU00169"/>
    </source>
</evidence>
<organism evidence="5 6">
    <name type="scientific">Paenibacillus sepulcri</name>
    <dbReference type="NCBI Taxonomy" id="359917"/>
    <lineage>
        <taxon>Bacteria</taxon>
        <taxon>Bacillati</taxon>
        <taxon>Bacillota</taxon>
        <taxon>Bacilli</taxon>
        <taxon>Bacillales</taxon>
        <taxon>Paenibacillaceae</taxon>
        <taxon>Paenibacillus</taxon>
    </lineage>
</organism>
<keyword evidence="3" id="KW-0597">Phosphoprotein</keyword>
<evidence type="ECO:0000313" key="5">
    <source>
        <dbReference type="EMBL" id="MBW7457113.1"/>
    </source>
</evidence>
<dbReference type="InterPro" id="IPR011006">
    <property type="entry name" value="CheY-like_superfamily"/>
</dbReference>
<evidence type="ECO:0000256" key="1">
    <source>
        <dbReference type="ARBA" id="ARBA00022490"/>
    </source>
</evidence>
<dbReference type="PANTHER" id="PTHR42713:SF3">
    <property type="entry name" value="TRANSCRIPTIONAL REGULATORY PROTEIN HPTR"/>
    <property type="match status" value="1"/>
</dbReference>
<feature type="modified residue" description="4-aspartylphosphate" evidence="3">
    <location>
        <position position="55"/>
    </location>
</feature>
<dbReference type="InterPro" id="IPR001789">
    <property type="entry name" value="Sig_transdc_resp-reg_receiver"/>
</dbReference>
<dbReference type="Proteomes" id="UP001519887">
    <property type="component" value="Unassembled WGS sequence"/>
</dbReference>
<keyword evidence="1" id="KW-0963">Cytoplasm</keyword>
<keyword evidence="2" id="KW-0238">DNA-binding</keyword>
<dbReference type="Gene3D" id="3.40.50.2300">
    <property type="match status" value="1"/>
</dbReference>
<evidence type="ECO:0000259" key="4">
    <source>
        <dbReference type="PROSITE" id="PS50110"/>
    </source>
</evidence>
<keyword evidence="6" id="KW-1185">Reference proteome</keyword>
<dbReference type="PROSITE" id="PS50110">
    <property type="entry name" value="RESPONSE_REGULATORY"/>
    <property type="match status" value="1"/>
</dbReference>
<dbReference type="EMBL" id="JAHZIK010000754">
    <property type="protein sequence ID" value="MBW7457113.1"/>
    <property type="molecule type" value="Genomic_DNA"/>
</dbReference>
<accession>A0ABS7C879</accession>
<gene>
    <name evidence="5" type="ORF">K0U00_24040</name>
</gene>
<dbReference type="SUPFAM" id="SSF52172">
    <property type="entry name" value="CheY-like"/>
    <property type="match status" value="1"/>
</dbReference>
<reference evidence="5 6" key="1">
    <citation type="submission" date="2021-07" db="EMBL/GenBank/DDBJ databases">
        <title>Paenibacillus radiodurans sp. nov., isolated from the southeastern edge of Tengger Desert.</title>
        <authorList>
            <person name="Zhang G."/>
        </authorList>
    </citation>
    <scope>NUCLEOTIDE SEQUENCE [LARGE SCALE GENOMIC DNA]</scope>
    <source>
        <strain evidence="5 6">CCM 7311</strain>
    </source>
</reference>
<protein>
    <submittedName>
        <fullName evidence="5">Response regulator</fullName>
    </submittedName>
</protein>
<evidence type="ECO:0000256" key="2">
    <source>
        <dbReference type="ARBA" id="ARBA00023125"/>
    </source>
</evidence>
<dbReference type="Pfam" id="PF00072">
    <property type="entry name" value="Response_reg"/>
    <property type="match status" value="1"/>
</dbReference>
<feature type="non-terminal residue" evidence="5">
    <location>
        <position position="216"/>
    </location>
</feature>
<dbReference type="SMART" id="SM00448">
    <property type="entry name" value="REC"/>
    <property type="match status" value="1"/>
</dbReference>
<dbReference type="PANTHER" id="PTHR42713">
    <property type="entry name" value="HISTIDINE KINASE-RELATED"/>
    <property type="match status" value="1"/>
</dbReference>
<sequence>MFKVMIADDESWIRKGLKAMIEWERLNLECDSEAVDGLEALQMAEERMPDILITDIRMPGIDGLRLAEKMLRIAPRLKVIIVSGYSDFQYAKRAIQLDAIDYILKPINPAELNKTIEKAAAKLSLEMQEKTASGHLAVVLERLAGDICRCGDLPSARKFCEALKLQGIEPGEAAALLIHYDEDQYDVQAITGLLERAAAAWGTAGRRLIIWERSPQ</sequence>
<proteinExistence type="predicted"/>
<evidence type="ECO:0000313" key="6">
    <source>
        <dbReference type="Proteomes" id="UP001519887"/>
    </source>
</evidence>
<feature type="domain" description="Response regulatory" evidence="4">
    <location>
        <begin position="3"/>
        <end position="120"/>
    </location>
</feature>